<dbReference type="Proteomes" id="UP000182248">
    <property type="component" value="Unassembled WGS sequence"/>
</dbReference>
<dbReference type="EMBL" id="FPJE01000003">
    <property type="protein sequence ID" value="SFW24656.1"/>
    <property type="molecule type" value="Genomic_DNA"/>
</dbReference>
<dbReference type="InterPro" id="IPR012577">
    <property type="entry name" value="NIPSNAP"/>
</dbReference>
<dbReference type="AlphaFoldDB" id="A0A1K1MNC6"/>
<feature type="domain" description="NIPSNAP" evidence="1">
    <location>
        <begin position="153"/>
        <end position="256"/>
    </location>
</feature>
<accession>A0A1K1MNC6</accession>
<gene>
    <name evidence="2" type="ORF">SAMN02927921_00674</name>
</gene>
<proteinExistence type="predicted"/>
<dbReference type="Pfam" id="PF07978">
    <property type="entry name" value="NIPSNAP"/>
    <property type="match status" value="1"/>
</dbReference>
<dbReference type="STRING" id="1150368.SAMN02927921_00674"/>
<dbReference type="Gene3D" id="3.30.70.100">
    <property type="match status" value="2"/>
</dbReference>
<evidence type="ECO:0000313" key="2">
    <source>
        <dbReference type="EMBL" id="SFW24656.1"/>
    </source>
</evidence>
<dbReference type="OrthoDB" id="192769at2"/>
<sequence>MKPSLLTVLFFSLCSGLFFRAYARDFYQLTVYEYTSDEQEKQLDSYLENAYLPALHRAGIADVGVFKPFPKQEEKILRSIYVFIPFKNRKSFFNLEHRLSKDKEYQETGAAYINAAYDSPPFDRKEVILMDAFTGHGHYRLPALKSSMQDRVYELRSYESATEKLYRNKVRMFNKGDEIGLFRKLGFNAVFYAEVVSGSQMPNLMYLTTFENMQSREEHWKTFGDDPYWKSLSGKAEYRNNVSRAEIMLLYPVAYSDI</sequence>
<evidence type="ECO:0000259" key="1">
    <source>
        <dbReference type="Pfam" id="PF07978"/>
    </source>
</evidence>
<organism evidence="2 3">
    <name type="scientific">Sinomicrobium oceani</name>
    <dbReference type="NCBI Taxonomy" id="1150368"/>
    <lineage>
        <taxon>Bacteria</taxon>
        <taxon>Pseudomonadati</taxon>
        <taxon>Bacteroidota</taxon>
        <taxon>Flavobacteriia</taxon>
        <taxon>Flavobacteriales</taxon>
        <taxon>Flavobacteriaceae</taxon>
        <taxon>Sinomicrobium</taxon>
    </lineage>
</organism>
<keyword evidence="3" id="KW-1185">Reference proteome</keyword>
<dbReference type="InterPro" id="IPR011008">
    <property type="entry name" value="Dimeric_a/b-barrel"/>
</dbReference>
<evidence type="ECO:0000313" key="3">
    <source>
        <dbReference type="Proteomes" id="UP000182248"/>
    </source>
</evidence>
<dbReference type="RefSeq" id="WP_072315961.1">
    <property type="nucleotide sequence ID" value="NZ_FPJE01000003.1"/>
</dbReference>
<reference evidence="2 3" key="1">
    <citation type="submission" date="2016-11" db="EMBL/GenBank/DDBJ databases">
        <authorList>
            <person name="Jaros S."/>
            <person name="Januszkiewicz K."/>
            <person name="Wedrychowicz H."/>
        </authorList>
    </citation>
    <scope>NUCLEOTIDE SEQUENCE [LARGE SCALE GENOMIC DNA]</scope>
    <source>
        <strain evidence="2 3">CGMCC 1.12145</strain>
    </source>
</reference>
<name>A0A1K1MNC6_9FLAO</name>
<dbReference type="SUPFAM" id="SSF54909">
    <property type="entry name" value="Dimeric alpha+beta barrel"/>
    <property type="match status" value="1"/>
</dbReference>
<protein>
    <submittedName>
        <fullName evidence="2">NIPSNAP protein</fullName>
    </submittedName>
</protein>